<evidence type="ECO:0000256" key="5">
    <source>
        <dbReference type="ARBA" id="ARBA00022737"/>
    </source>
</evidence>
<dbReference type="InterPro" id="IPR003995">
    <property type="entry name" value="RTX_toxin_determinant-A"/>
</dbReference>
<evidence type="ECO:0000256" key="6">
    <source>
        <dbReference type="ARBA" id="ARBA00023026"/>
    </source>
</evidence>
<dbReference type="GO" id="GO:0005509">
    <property type="term" value="F:calcium ion binding"/>
    <property type="evidence" value="ECO:0007669"/>
    <property type="project" value="InterPro"/>
</dbReference>
<keyword evidence="4" id="KW-0800">Toxin</keyword>
<evidence type="ECO:0008006" key="11">
    <source>
        <dbReference type="Google" id="ProtNLM"/>
    </source>
</evidence>
<dbReference type="PROSITE" id="PS00330">
    <property type="entry name" value="HEMOLYSIN_CALCIUM"/>
    <property type="match status" value="2"/>
</dbReference>
<dbReference type="GO" id="GO:0090729">
    <property type="term" value="F:toxin activity"/>
    <property type="evidence" value="ECO:0007669"/>
    <property type="project" value="UniProtKB-KW"/>
</dbReference>
<evidence type="ECO:0000256" key="4">
    <source>
        <dbReference type="ARBA" id="ARBA00022656"/>
    </source>
</evidence>
<comment type="subcellular location">
    <subcellularLocation>
        <location evidence="1">Membrane</location>
    </subcellularLocation>
    <subcellularLocation>
        <location evidence="2">Secreted</location>
    </subcellularLocation>
</comment>
<dbReference type="Pfam" id="PF00353">
    <property type="entry name" value="HemolysinCabind"/>
    <property type="match status" value="11"/>
</dbReference>
<dbReference type="Gene3D" id="2.150.10.10">
    <property type="entry name" value="Serralysin-like metalloprotease, C-terminal"/>
    <property type="match status" value="6"/>
</dbReference>
<reference evidence="9 10" key="1">
    <citation type="submission" date="2018-05" db="EMBL/GenBank/DDBJ databases">
        <title>Integrated omic analyses show evidence that a Ca. Accumulibacter phosphatis strain performs denitrification under micro-aerobic conditions.</title>
        <authorList>
            <person name="Camejo P.Y."/>
            <person name="Katherine M.D."/>
            <person name="Daniel N.R."/>
        </authorList>
    </citation>
    <scope>NUCLEOTIDE SEQUENCE [LARGE SCALE GENOMIC DNA]</scope>
    <source>
        <strain evidence="9">UW-LDO-IC</strain>
    </source>
</reference>
<evidence type="ECO:0000313" key="9">
    <source>
        <dbReference type="EMBL" id="RDE48774.1"/>
    </source>
</evidence>
<evidence type="ECO:0000256" key="8">
    <source>
        <dbReference type="SAM" id="MobiDB-lite"/>
    </source>
</evidence>
<dbReference type="InterPro" id="IPR011659">
    <property type="entry name" value="WD40"/>
</dbReference>
<keyword evidence="6" id="KW-0843">Virulence</keyword>
<dbReference type="EMBL" id="QPGA01000092">
    <property type="protein sequence ID" value="RDE48774.1"/>
    <property type="molecule type" value="Genomic_DNA"/>
</dbReference>
<comment type="caution">
    <text evidence="9">The sequence shown here is derived from an EMBL/GenBank/DDBJ whole genome shotgun (WGS) entry which is preliminary data.</text>
</comment>
<dbReference type="Proteomes" id="UP000253831">
    <property type="component" value="Unassembled WGS sequence"/>
</dbReference>
<keyword evidence="7" id="KW-0472">Membrane</keyword>
<dbReference type="GO" id="GO:0005576">
    <property type="term" value="C:extracellular region"/>
    <property type="evidence" value="ECO:0007669"/>
    <property type="project" value="UniProtKB-SubCell"/>
</dbReference>
<keyword evidence="5" id="KW-0677">Repeat</keyword>
<feature type="compositionally biased region" description="Polar residues" evidence="8">
    <location>
        <begin position="1094"/>
        <end position="1107"/>
    </location>
</feature>
<organism evidence="9 10">
    <name type="scientific">Candidatus Accumulibacter meliphilus</name>
    <dbReference type="NCBI Taxonomy" id="2211374"/>
    <lineage>
        <taxon>Bacteria</taxon>
        <taxon>Pseudomonadati</taxon>
        <taxon>Pseudomonadota</taxon>
        <taxon>Betaproteobacteria</taxon>
        <taxon>Candidatus Accumulibacter</taxon>
    </lineage>
</organism>
<proteinExistence type="predicted"/>
<protein>
    <recommendedName>
        <fullName evidence="11">Alkaline phosphatase</fullName>
    </recommendedName>
</protein>
<feature type="non-terminal residue" evidence="9">
    <location>
        <position position="1679"/>
    </location>
</feature>
<dbReference type="InterPro" id="IPR011042">
    <property type="entry name" value="6-blade_b-propeller_TolB-like"/>
</dbReference>
<feature type="region of interest" description="Disordered" evidence="8">
    <location>
        <begin position="1094"/>
        <end position="1113"/>
    </location>
</feature>
<dbReference type="PRINTS" id="PR00313">
    <property type="entry name" value="CABNDNGRPT"/>
</dbReference>
<sequence>MGGGMGSDTYVVNHVGDVVEETSSFKLLPIRVLSTDLTGTQGNSSSEKASFSADGRYLVFESYASNLVTGDTNHKSDIFVRDLYSGVVQRVSMDSTGAQANGYSDGASFSADGRYVVFESDASNLVVDDSNGYTDIFVKDLQTGAIQRVSTDSTGAQANGYSYDASFSADGRYVVFESNASNLVTGDTNNQRDIFVKDLQTGAILRVSTSVAGAQADFASHNASFSADGRYVLFESDAGNLVEDDRYGYTDIFVKDLQTGAIQRVSTDSTGAQLYSGNHINASFSTDGRHVVFTQYDAYDDPGDPWNMIPYQYTDTNIFIKDIETGALERLFSQDAHVDWLENSSRASFSVDGRYLVFATYANDLVDGDQDNDWDIFVKDLQTGAVRRVAADSTEQPVWGHQVEFSPDGLYVVFDSYASNLVEGGTNDRQIFVAPNPFVIVGGTDTVRSSLSYTLTANVENLLLTGGKYDHINATGNALANALTGNDGNNVLDGGAGDDTLTGGAGNDSYYVDTPVDRVLESSAGGMDTVFASCSFTLSANVENLTLTGNADLDGTGSTLDNLLIGNSAANVLDGGSGHDTLSGGDGADLLLGGEGNDSVGGGAGADRLLGGAGNDTLDGGMGVDTMDGGPGNDLYIVDDGADVVSESLTSDPVLVSVSASGSQGNGYYGSSDASFSTSGRYVLFQSYADNLIPDDGNRAWDIFVKDLQSGSIECISTNATGAQANYSSSNAAFSNEGRYLVFESDATNLVTGDTNSRRDIFVKDVQTGAILRVSTDAVGAQGNQSSSNASFSVDGRYVVFESQASNLVLNDGNGVTDLFVKDLQSGEIRNISIDAAGVQGDRGSGAGSFSADGRYVVFQSDARNLVALDGNDATDIFLKDLQTDDLQLVSSDALGTPGNGSSTNASIAADGNRIVFESVASNLVAGDSNDSSDIFVKDLQSGAIERVSTGSDGTHGNGSSSSASLSADGRYLVFASLASNLVANDTNASSDIFVKDLVSGTLLRLSTNVGGSEGNAGSFGPRFSADGRSIIFSSDADNLVANDNNRQMDVIRVINPFVETGGADTIRSSVSYVLPDRIEKLILTGSAQINATGNAQDNTLTGNGSDNVLDGGAGADTLSGGAGNDRYVVDNADDSVIEFLGNGTDTVFASISYRLGGYVEDLTLTGTAGLAGTGNALNNTLTGNDGDNLLDGGSGADTMAGGWGDDTYVVDSAGDVVNEAVSSGNDTVQSTVSFSLAALINVENVTLLGLSDLAATGNAGDNILAGNAGDNVLDGGEGSDTVSYCNAGAAVEVSLVAGEFQRTGFGDDTLVSIENLTGSRYDDTLIGNDENNVLDGGQGFDLLIGLGGDDSYVVDSAGDRVIEAADDGIDAVFSAVSLILADNVEQLTLTGSANLVGYGNALNNLLIGNAGRNLLDGGAGNDTMLGGDGNDYYYVRDSGDSVSETNATASTGGTDLVYSYLSSYTLGANVENGRIVASAAANLSGNSLDNYLYAGAGNNVINGGAGSDTVSYYYGVSGTTGVIVSLATTAAQATGGSGTDTLAAIEHLRGSNNADKLTGNSGGNRLEGYAGNDTLDGGTGNDTMLGGDGNDYYYVRDSGDIVSETNPTASTGGTDTVLSYLSSYTLGANVENGRIVSSAAAKLSGNSLNNFLYAGAGDNVINGSAGSDTVSYYYGVSG</sequence>
<dbReference type="PRINTS" id="PR01488">
    <property type="entry name" value="RTXTOXINA"/>
</dbReference>
<evidence type="ECO:0000256" key="1">
    <source>
        <dbReference type="ARBA" id="ARBA00004370"/>
    </source>
</evidence>
<dbReference type="PANTHER" id="PTHR38340:SF1">
    <property type="entry name" value="S-LAYER PROTEIN"/>
    <property type="match status" value="1"/>
</dbReference>
<dbReference type="SUPFAM" id="SSF82171">
    <property type="entry name" value="DPP6 N-terminal domain-like"/>
    <property type="match status" value="3"/>
</dbReference>
<evidence type="ECO:0000256" key="7">
    <source>
        <dbReference type="ARBA" id="ARBA00023136"/>
    </source>
</evidence>
<dbReference type="InterPro" id="IPR050557">
    <property type="entry name" value="RTX_toxin/Mannuronan_C5-epim"/>
</dbReference>
<dbReference type="Pfam" id="PF07676">
    <property type="entry name" value="PD40"/>
    <property type="match status" value="6"/>
</dbReference>
<dbReference type="GO" id="GO:0016020">
    <property type="term" value="C:membrane"/>
    <property type="evidence" value="ECO:0007669"/>
    <property type="project" value="UniProtKB-SubCell"/>
</dbReference>
<dbReference type="SUPFAM" id="SSF51120">
    <property type="entry name" value="beta-Roll"/>
    <property type="match status" value="6"/>
</dbReference>
<gene>
    <name evidence="9" type="ORF">DVS81_20275</name>
</gene>
<dbReference type="InterPro" id="IPR018511">
    <property type="entry name" value="Hemolysin-typ_Ca-bd_CS"/>
</dbReference>
<evidence type="ECO:0000313" key="10">
    <source>
        <dbReference type="Proteomes" id="UP000253831"/>
    </source>
</evidence>
<dbReference type="PANTHER" id="PTHR38340">
    <property type="entry name" value="S-LAYER PROTEIN"/>
    <property type="match status" value="1"/>
</dbReference>
<dbReference type="Gene3D" id="2.120.10.30">
    <property type="entry name" value="TolB, C-terminal domain"/>
    <property type="match status" value="4"/>
</dbReference>
<dbReference type="InterPro" id="IPR011049">
    <property type="entry name" value="Serralysin-like_metalloprot_C"/>
</dbReference>
<evidence type="ECO:0000256" key="2">
    <source>
        <dbReference type="ARBA" id="ARBA00004613"/>
    </source>
</evidence>
<evidence type="ECO:0000256" key="3">
    <source>
        <dbReference type="ARBA" id="ARBA00022525"/>
    </source>
</evidence>
<name>A0A369XFY2_9PROT</name>
<accession>A0A369XFY2</accession>
<dbReference type="InterPro" id="IPR001343">
    <property type="entry name" value="Hemolysn_Ca-bd"/>
</dbReference>
<keyword evidence="3" id="KW-0964">Secreted</keyword>